<feature type="compositionally biased region" description="Basic and acidic residues" evidence="2">
    <location>
        <begin position="63"/>
        <end position="73"/>
    </location>
</feature>
<evidence type="ECO:0000256" key="2">
    <source>
        <dbReference type="SAM" id="MobiDB-lite"/>
    </source>
</evidence>
<dbReference type="InterPro" id="IPR014795">
    <property type="entry name" value="TacA_1-like"/>
</dbReference>
<keyword evidence="1" id="KW-1277">Toxin-antitoxin system</keyword>
<name>A0A117S0E1_9ACTN</name>
<gene>
    <name evidence="3" type="ORF">AQJ91_18375</name>
</gene>
<keyword evidence="4" id="KW-1185">Reference proteome</keyword>
<dbReference type="OrthoDB" id="3852931at2"/>
<dbReference type="Proteomes" id="UP000053260">
    <property type="component" value="Unassembled WGS sequence"/>
</dbReference>
<evidence type="ECO:0000313" key="3">
    <source>
        <dbReference type="EMBL" id="KUO19772.1"/>
    </source>
</evidence>
<sequence length="281" mass="30536">MSPNPFSRKNNRTHAARTRQAAAPHRDNTTDRTSVNSGASWGEVHIAGGDADFALGSAPGEADQARAQRGTDHGVVEAERDLHQDQRAVDHSDPSEPAVDAARFAPTITADAFVHRGIAAYDVPAPAHDDTAPGSARRRRLSEVLYRPRSGIKRDVQLTCSAEPAERDFIDRAAREAKRSRSAFLMDAALTFAHAYLPDQRPAAVPALPSPQATQELMVLFGRLLREFHRIGSNLNQIVRAIHSGDLPDRAEQVLDELHEAARLARHALDQVLAGSGRRGA</sequence>
<evidence type="ECO:0000313" key="4">
    <source>
        <dbReference type="Proteomes" id="UP000053260"/>
    </source>
</evidence>
<accession>A0A117S0E1</accession>
<evidence type="ECO:0000256" key="1">
    <source>
        <dbReference type="ARBA" id="ARBA00022649"/>
    </source>
</evidence>
<dbReference type="AlphaFoldDB" id="A0A117S0E1"/>
<dbReference type="Pfam" id="PF08681">
    <property type="entry name" value="TacA1"/>
    <property type="match status" value="1"/>
</dbReference>
<proteinExistence type="predicted"/>
<organism evidence="3 4">
    <name type="scientific">Streptomyces dysideae</name>
    <dbReference type="NCBI Taxonomy" id="909626"/>
    <lineage>
        <taxon>Bacteria</taxon>
        <taxon>Bacillati</taxon>
        <taxon>Actinomycetota</taxon>
        <taxon>Actinomycetes</taxon>
        <taxon>Kitasatosporales</taxon>
        <taxon>Streptomycetaceae</taxon>
        <taxon>Streptomyces</taxon>
    </lineage>
</organism>
<dbReference type="EMBL" id="LMXB01000048">
    <property type="protein sequence ID" value="KUO19772.1"/>
    <property type="molecule type" value="Genomic_DNA"/>
</dbReference>
<protein>
    <submittedName>
        <fullName evidence="3">Uncharacterized protein</fullName>
    </submittedName>
</protein>
<feature type="region of interest" description="Disordered" evidence="2">
    <location>
        <begin position="1"/>
        <end position="73"/>
    </location>
</feature>
<reference evidence="3 4" key="1">
    <citation type="submission" date="2015-10" db="EMBL/GenBank/DDBJ databases">
        <title>Draft genome sequence of Streptomyces sp. RV15, isolated from a marine sponge.</title>
        <authorList>
            <person name="Ruckert C."/>
            <person name="Abdelmohsen U.R."/>
            <person name="Winkler A."/>
            <person name="Hentschel U."/>
            <person name="Kalinowski J."/>
            <person name="Kampfer P."/>
            <person name="Glaeser S."/>
        </authorList>
    </citation>
    <scope>NUCLEOTIDE SEQUENCE [LARGE SCALE GENOMIC DNA]</scope>
    <source>
        <strain evidence="3 4">RV15</strain>
    </source>
</reference>
<comment type="caution">
    <text evidence="3">The sequence shown here is derived from an EMBL/GenBank/DDBJ whole genome shotgun (WGS) entry which is preliminary data.</text>
</comment>
<dbReference type="RefSeq" id="WP_067022416.1">
    <property type="nucleotide sequence ID" value="NZ_KQ949084.1"/>
</dbReference>